<feature type="domain" description="HAM1-like N-terminal" evidence="3">
    <location>
        <begin position="5"/>
        <end position="640"/>
    </location>
</feature>
<evidence type="ECO:0000259" key="2">
    <source>
        <dbReference type="Pfam" id="PF14613"/>
    </source>
</evidence>
<evidence type="ECO:0000313" key="5">
    <source>
        <dbReference type="Proteomes" id="UP000635477"/>
    </source>
</evidence>
<organism evidence="4 5">
    <name type="scientific">Fusarium zealandicum</name>
    <dbReference type="NCBI Taxonomy" id="1053134"/>
    <lineage>
        <taxon>Eukaryota</taxon>
        <taxon>Fungi</taxon>
        <taxon>Dikarya</taxon>
        <taxon>Ascomycota</taxon>
        <taxon>Pezizomycotina</taxon>
        <taxon>Sordariomycetes</taxon>
        <taxon>Hypocreomycetidae</taxon>
        <taxon>Hypocreales</taxon>
        <taxon>Nectriaceae</taxon>
        <taxon>Fusarium</taxon>
        <taxon>Fusarium staphyleae species complex</taxon>
    </lineage>
</organism>
<feature type="compositionally biased region" description="Polar residues" evidence="1">
    <location>
        <begin position="913"/>
        <end position="931"/>
    </location>
</feature>
<reference evidence="4" key="2">
    <citation type="submission" date="2020-05" db="EMBL/GenBank/DDBJ databases">
        <authorList>
            <person name="Kim H.-S."/>
            <person name="Proctor R.H."/>
            <person name="Brown D.W."/>
        </authorList>
    </citation>
    <scope>NUCLEOTIDE SEQUENCE</scope>
    <source>
        <strain evidence="4">NRRL 22465</strain>
    </source>
</reference>
<feature type="region of interest" description="Disordered" evidence="1">
    <location>
        <begin position="891"/>
        <end position="931"/>
    </location>
</feature>
<keyword evidence="5" id="KW-1185">Reference proteome</keyword>
<dbReference type="OrthoDB" id="19394at2759"/>
<evidence type="ECO:0000256" key="1">
    <source>
        <dbReference type="SAM" id="MobiDB-lite"/>
    </source>
</evidence>
<name>A0A8H4UNX1_9HYPO</name>
<evidence type="ECO:0000313" key="4">
    <source>
        <dbReference type="EMBL" id="KAF4980290.1"/>
    </source>
</evidence>
<feature type="compositionally biased region" description="Polar residues" evidence="1">
    <location>
        <begin position="829"/>
        <end position="842"/>
    </location>
</feature>
<feature type="domain" description="HAM1-like C-terminal" evidence="2">
    <location>
        <begin position="652"/>
        <end position="810"/>
    </location>
</feature>
<feature type="compositionally biased region" description="Low complexity" evidence="1">
    <location>
        <begin position="891"/>
        <end position="907"/>
    </location>
</feature>
<reference evidence="4" key="1">
    <citation type="journal article" date="2020" name="BMC Genomics">
        <title>Correction to: Identification and distribution of gene clusters required for synthesis of sphingolipid metabolism inhibitors in diverse species of the filamentous fungus Fusarium.</title>
        <authorList>
            <person name="Kim H.S."/>
            <person name="Lohmar J.M."/>
            <person name="Busman M."/>
            <person name="Brown D.W."/>
            <person name="Naumann T.A."/>
            <person name="Divon H.H."/>
            <person name="Lysoe E."/>
            <person name="Uhlig S."/>
            <person name="Proctor R.H."/>
        </authorList>
    </citation>
    <scope>NUCLEOTIDE SEQUENCE</scope>
    <source>
        <strain evidence="4">NRRL 22465</strain>
    </source>
</reference>
<feature type="compositionally biased region" description="Gly residues" evidence="1">
    <location>
        <begin position="843"/>
        <end position="856"/>
    </location>
</feature>
<comment type="caution">
    <text evidence="4">The sequence shown here is derived from an EMBL/GenBank/DDBJ whole genome shotgun (WGS) entry which is preliminary data.</text>
</comment>
<feature type="region of interest" description="Disordered" evidence="1">
    <location>
        <begin position="803"/>
        <end position="856"/>
    </location>
</feature>
<feature type="compositionally biased region" description="Low complexity" evidence="1">
    <location>
        <begin position="221"/>
        <end position="247"/>
    </location>
</feature>
<dbReference type="Pfam" id="PF14613">
    <property type="entry name" value="HAM1_C"/>
    <property type="match status" value="1"/>
</dbReference>
<dbReference type="AlphaFoldDB" id="A0A8H4UNX1"/>
<dbReference type="Proteomes" id="UP000635477">
    <property type="component" value="Unassembled WGS sequence"/>
</dbReference>
<gene>
    <name evidence="4" type="ORF">FZEAL_3661</name>
</gene>
<dbReference type="PANTHER" id="PTHR31138">
    <property type="entry name" value="CHROMOSOME 19, WHOLE GENOME SHOTGUN SEQUENCE"/>
    <property type="match status" value="1"/>
</dbReference>
<feature type="compositionally biased region" description="Basic and acidic residues" evidence="1">
    <location>
        <begin position="190"/>
        <end position="203"/>
    </location>
</feature>
<proteinExistence type="predicted"/>
<dbReference type="InterPro" id="IPR027842">
    <property type="entry name" value="HAM1-like_C"/>
</dbReference>
<accession>A0A8H4UNX1</accession>
<protein>
    <submittedName>
        <fullName evidence="4">Uncharacterized protein</fullName>
    </submittedName>
</protein>
<dbReference type="EMBL" id="JABEYC010000242">
    <property type="protein sequence ID" value="KAF4980290.1"/>
    <property type="molecule type" value="Genomic_DNA"/>
</dbReference>
<feature type="compositionally biased region" description="Polar residues" evidence="1">
    <location>
        <begin position="271"/>
        <end position="282"/>
    </location>
</feature>
<feature type="region of interest" description="Disordered" evidence="1">
    <location>
        <begin position="164"/>
        <end position="291"/>
    </location>
</feature>
<feature type="compositionally biased region" description="Basic and acidic residues" evidence="1">
    <location>
        <begin position="173"/>
        <end position="183"/>
    </location>
</feature>
<dbReference type="Gene3D" id="3.15.10.10">
    <property type="entry name" value="Bactericidal permeability-increasing protein, domain 1"/>
    <property type="match status" value="1"/>
</dbReference>
<sequence>MSTNVDVNKPTNTAKKEADVNRKLQLYGIASAFQSGKVPSNDQIDVALNSFLASRALARPNEKLSSEGKALVQDVQEVIKQAKNLLLSKNEGNLIQDFIFQTTQFDPKAVDTPNAPVSKDAAKKDGDEALQGLRTLGTLLITNGQFRKLLQDSTVLLRDMAGDAATNAASRVRPSDEQLRNLDEPAQDNVWHEAPDFSKENMKKQAQGIYSGNPKDDVKDVAAAGAQGADPNQQGNTQQGTYNQVTGGESGLPSTSGGARETAREADPQAGMNSAKQAAQQKIDNKIDPETKQNILQRNEEYRRRAREYFGKKMPQDRKEQTIWRLKKMILECQQHEDYSQAIQTLLRLAETYGNHTRTVGQGSAGTAKDARSGFSSAEYDLRTIIERFANGTSTEDLWESIGQIYRDADNDRELKDWFKSMDSYIRRCLLQQGYILEDESTREWDQLYDQGKFLLRNKYRGHTDRVLDETKFLADQFDQDSQNKAFAQSLQKLFQDLGNDEDGKPVFKPHLLKDLRDVILPAVFENIAYIPIPRIEYTDPQFDAIIENLVLESDNFAPNILELSSDHYFRWGRKKEVNKKHQTIEVKVAGIQMDLRDVSFHIKRKQGFPSITDTGVADIILPGDGFSFKMKVSSADKKDRQNYFKVDKVDVDVSKLQIKMKQSNHKLLFGIVKPLMLKVIRPPLQKAVEKAIKDQCNKFDGLLYQIKQEADRATAEAKNNPENAPNIYNRYYNAAQKQFTKGKKKTEEATQDKKANIAITKEDSIFPNIHLPGGISSKATEYRDLARKGDKWESPVFSIGSAKKSTDIPHAPKIQRKAHAVSDLGPRTSDTGNDSHLPGNGQQSGNGHYAGNGHSGNGALNGNGYNMSGNGAANSKHAGGNSYGLGADQSAYGGQQGYGQQTSVGQAPLSGQGLSSGQAPLSTGHPINTV</sequence>
<dbReference type="InterPro" id="IPR045967">
    <property type="entry name" value="HAM1-like_N"/>
</dbReference>
<evidence type="ECO:0000259" key="3">
    <source>
        <dbReference type="Pfam" id="PF19343"/>
    </source>
</evidence>
<dbReference type="Pfam" id="PF19343">
    <property type="entry name" value="HAM1_N"/>
    <property type="match status" value="1"/>
</dbReference>
<dbReference type="PANTHER" id="PTHR31138:SF1">
    <property type="entry name" value="PDZ DOMAIN-CONTAINING PROTEIN"/>
    <property type="match status" value="1"/>
</dbReference>